<dbReference type="InterPro" id="IPR019832">
    <property type="entry name" value="Mn/Fe_SOD_C"/>
</dbReference>
<dbReference type="PIRSF" id="PIRSF000349">
    <property type="entry name" value="SODismutase"/>
    <property type="match status" value="1"/>
</dbReference>
<feature type="domain" description="Manganese/iron superoxide dismutase N-terminal" evidence="8">
    <location>
        <begin position="41"/>
        <end position="124"/>
    </location>
</feature>
<dbReference type="SUPFAM" id="SSF46609">
    <property type="entry name" value="Fe,Mn superoxide dismutase (SOD), N-terminal domain"/>
    <property type="match status" value="1"/>
</dbReference>
<evidence type="ECO:0000256" key="2">
    <source>
        <dbReference type="ARBA" id="ARBA00012682"/>
    </source>
</evidence>
<dbReference type="InterPro" id="IPR006311">
    <property type="entry name" value="TAT_signal"/>
</dbReference>
<reference evidence="10" key="1">
    <citation type="submission" date="2023-09" db="EMBL/GenBank/DDBJ databases">
        <authorList>
            <consortium name="CW5 consortium"/>
            <person name="Lu C.-W."/>
        </authorList>
    </citation>
    <scope>NUCLEOTIDE SEQUENCE</scope>
    <source>
        <strain evidence="10">KPS</strain>
    </source>
</reference>
<evidence type="ECO:0000256" key="4">
    <source>
        <dbReference type="ARBA" id="ARBA00023002"/>
    </source>
</evidence>
<dbReference type="Gene3D" id="1.10.287.990">
    <property type="entry name" value="Fe,Mn superoxide dismutase (SOD) domain"/>
    <property type="match status" value="1"/>
</dbReference>
<evidence type="ECO:0000259" key="8">
    <source>
        <dbReference type="Pfam" id="PF00081"/>
    </source>
</evidence>
<dbReference type="PROSITE" id="PS51318">
    <property type="entry name" value="TAT"/>
    <property type="match status" value="1"/>
</dbReference>
<gene>
    <name evidence="10" type="ORF">KPS_002225</name>
</gene>
<dbReference type="PANTHER" id="PTHR42769:SF3">
    <property type="entry name" value="SUPEROXIDE DISMUTASE [FE] 2, CHLOROPLASTIC"/>
    <property type="match status" value="1"/>
</dbReference>
<sequence>MPSSFTRRCFMSLCASATPVAAGTRLLGPTVAHAADAPDAFPMPPLPYPENGLEPAISARTISFHYGKHTAAYYGNLNKAVAGTPMATMKLEDVIKSVAGDPAKAGLFNNAAQSWNHTFYWAGMKPGGGGTPPAKVADALSAAFGSVDACVTQLSDAAKTQFASGWAWLAKGRENGKDVLKVLKTGNAENPITQGYTPILTIDVWEHAYYLDYQNKRPDYVQAFFDKLVNWDEVAKRL</sequence>
<keyword evidence="7" id="KW-0732">Signal</keyword>
<accession>A0ABY9QZB1</accession>
<dbReference type="InterPro" id="IPR019831">
    <property type="entry name" value="Mn/Fe_SOD_N"/>
</dbReference>
<dbReference type="SUPFAM" id="SSF54719">
    <property type="entry name" value="Fe,Mn superoxide dismutase (SOD), C-terminal domain"/>
    <property type="match status" value="1"/>
</dbReference>
<dbReference type="PANTHER" id="PTHR42769">
    <property type="entry name" value="SUPEROXIDE DISMUTASE"/>
    <property type="match status" value="1"/>
</dbReference>
<dbReference type="Gene3D" id="3.55.40.20">
    <property type="entry name" value="Iron/manganese superoxide dismutase, C-terminal domain"/>
    <property type="match status" value="1"/>
</dbReference>
<evidence type="ECO:0000259" key="9">
    <source>
        <dbReference type="Pfam" id="PF02777"/>
    </source>
</evidence>
<evidence type="ECO:0000256" key="6">
    <source>
        <dbReference type="RuleBase" id="RU000414"/>
    </source>
</evidence>
<protein>
    <recommendedName>
        <fullName evidence="2 6">Superoxide dismutase</fullName>
        <ecNumber evidence="2 6">1.15.1.1</ecNumber>
    </recommendedName>
</protein>
<dbReference type="EMBL" id="CP133659">
    <property type="protein sequence ID" value="WMW64227.1"/>
    <property type="molecule type" value="Genomic_DNA"/>
</dbReference>
<evidence type="ECO:0000256" key="7">
    <source>
        <dbReference type="SAM" id="SignalP"/>
    </source>
</evidence>
<comment type="similarity">
    <text evidence="1 6">Belongs to the iron/manganese superoxide dismutase family.</text>
</comment>
<dbReference type="Pfam" id="PF00081">
    <property type="entry name" value="Sod_Fe_N"/>
    <property type="match status" value="1"/>
</dbReference>
<dbReference type="InterPro" id="IPR001189">
    <property type="entry name" value="Mn/Fe_SOD"/>
</dbReference>
<dbReference type="PROSITE" id="PS00088">
    <property type="entry name" value="SOD_MN"/>
    <property type="match status" value="1"/>
</dbReference>
<comment type="function">
    <text evidence="6">Destroys radicals which are normally produced within the cells and which are toxic to biological systems.</text>
</comment>
<dbReference type="InterPro" id="IPR019833">
    <property type="entry name" value="Mn/Fe_SOD_BS"/>
</dbReference>
<keyword evidence="5" id="KW-0408">Iron</keyword>
<keyword evidence="4 6" id="KW-0560">Oxidoreductase</keyword>
<dbReference type="InterPro" id="IPR036314">
    <property type="entry name" value="SOD_C_sf"/>
</dbReference>
<dbReference type="InterPro" id="IPR036324">
    <property type="entry name" value="Mn/Fe_SOD_N_sf"/>
</dbReference>
<name>A0ABY9QZB1_9BACT</name>
<keyword evidence="3 6" id="KW-0479">Metal-binding</keyword>
<evidence type="ECO:0000313" key="11">
    <source>
        <dbReference type="Proteomes" id="UP001180616"/>
    </source>
</evidence>
<dbReference type="RefSeq" id="WP_309540331.1">
    <property type="nucleotide sequence ID" value="NZ_CP133659.1"/>
</dbReference>
<dbReference type="Pfam" id="PF02777">
    <property type="entry name" value="Sod_Fe_C"/>
    <property type="match status" value="1"/>
</dbReference>
<feature type="signal peptide" evidence="7">
    <location>
        <begin position="1"/>
        <end position="34"/>
    </location>
</feature>
<keyword evidence="5" id="KW-0411">Iron-sulfur</keyword>
<organism evidence="10 11">
    <name type="scientific">Nitratidesulfovibrio liaohensis</name>
    <dbReference type="NCBI Taxonomy" id="2604158"/>
    <lineage>
        <taxon>Bacteria</taxon>
        <taxon>Pseudomonadati</taxon>
        <taxon>Thermodesulfobacteriota</taxon>
        <taxon>Desulfovibrionia</taxon>
        <taxon>Desulfovibrionales</taxon>
        <taxon>Desulfovibrionaceae</taxon>
        <taxon>Nitratidesulfovibrio</taxon>
    </lineage>
</organism>
<feature type="chain" id="PRO_5047038404" description="Superoxide dismutase" evidence="7">
    <location>
        <begin position="35"/>
        <end position="238"/>
    </location>
</feature>
<comment type="catalytic activity">
    <reaction evidence="6">
        <text>2 superoxide + 2 H(+) = H2O2 + O2</text>
        <dbReference type="Rhea" id="RHEA:20696"/>
        <dbReference type="ChEBI" id="CHEBI:15378"/>
        <dbReference type="ChEBI" id="CHEBI:15379"/>
        <dbReference type="ChEBI" id="CHEBI:16240"/>
        <dbReference type="ChEBI" id="CHEBI:18421"/>
        <dbReference type="EC" id="1.15.1.1"/>
    </reaction>
</comment>
<keyword evidence="11" id="KW-1185">Reference proteome</keyword>
<proteinExistence type="inferred from homology"/>
<evidence type="ECO:0000256" key="5">
    <source>
        <dbReference type="ARBA" id="ARBA00023014"/>
    </source>
</evidence>
<evidence type="ECO:0000256" key="1">
    <source>
        <dbReference type="ARBA" id="ARBA00008714"/>
    </source>
</evidence>
<dbReference type="PRINTS" id="PR01703">
    <property type="entry name" value="MNSODISMTASE"/>
</dbReference>
<evidence type="ECO:0000313" key="10">
    <source>
        <dbReference type="EMBL" id="WMW64227.1"/>
    </source>
</evidence>
<dbReference type="EC" id="1.15.1.1" evidence="2 6"/>
<dbReference type="Proteomes" id="UP001180616">
    <property type="component" value="Chromosome"/>
</dbReference>
<feature type="domain" description="Manganese/iron superoxide dismutase C-terminal" evidence="9">
    <location>
        <begin position="134"/>
        <end position="237"/>
    </location>
</feature>
<evidence type="ECO:0000256" key="3">
    <source>
        <dbReference type="ARBA" id="ARBA00022723"/>
    </source>
</evidence>